<keyword evidence="1" id="KW-0472">Membrane</keyword>
<accession>A0ABS7UMW3</accession>
<evidence type="ECO:0000313" key="2">
    <source>
        <dbReference type="EMBL" id="MBZ5749646.1"/>
    </source>
</evidence>
<dbReference type="Pfam" id="PF13347">
    <property type="entry name" value="MFS_2"/>
    <property type="match status" value="1"/>
</dbReference>
<reference evidence="2" key="1">
    <citation type="submission" date="2024-05" db="EMBL/GenBank/DDBJ databases">
        <title>Metabacillus sp. nov., isolated from the rhizosphere soil of tomato plants.</title>
        <authorList>
            <person name="Ma R."/>
        </authorList>
    </citation>
    <scope>NUCLEOTIDE SEQUENCE</scope>
    <source>
        <strain evidence="2">DBTR6</strain>
    </source>
</reference>
<dbReference type="EMBL" id="JAIQUM010000007">
    <property type="protein sequence ID" value="MBZ5749646.1"/>
    <property type="molecule type" value="Genomic_DNA"/>
</dbReference>
<dbReference type="Proteomes" id="UP001165287">
    <property type="component" value="Unassembled WGS sequence"/>
</dbReference>
<gene>
    <name evidence="2" type="ORF">K9V48_05160</name>
</gene>
<evidence type="ECO:0000256" key="1">
    <source>
        <dbReference type="SAM" id="Phobius"/>
    </source>
</evidence>
<feature type="transmembrane region" description="Helical" evidence="1">
    <location>
        <begin position="64"/>
        <end position="86"/>
    </location>
</feature>
<comment type="caution">
    <text evidence="2">The sequence shown here is derived from an EMBL/GenBank/DDBJ whole genome shotgun (WGS) entry which is preliminary data.</text>
</comment>
<protein>
    <submittedName>
        <fullName evidence="2">MFS transporter</fullName>
    </submittedName>
</protein>
<feature type="transmembrane region" description="Helical" evidence="1">
    <location>
        <begin position="32"/>
        <end position="52"/>
    </location>
</feature>
<evidence type="ECO:0000313" key="3">
    <source>
        <dbReference type="Proteomes" id="UP001165287"/>
    </source>
</evidence>
<name>A0ABS7UMW3_9BACI</name>
<proteinExistence type="predicted"/>
<sequence length="111" mass="12040">MIIHGLIDENQLKTGVRADGAIYSFTSLITKIVSALVGALSATVLGAIDYVAHAKQTPEVVDGINMLVNLGPGILLLLGTIPLYFYHITKTRAMQTSEQLVKRQNELFCLV</sequence>
<keyword evidence="1" id="KW-1133">Transmembrane helix</keyword>
<keyword evidence="3" id="KW-1185">Reference proteome</keyword>
<keyword evidence="1" id="KW-0812">Transmembrane</keyword>
<organism evidence="2 3">
    <name type="scientific">Metabacillus rhizolycopersici</name>
    <dbReference type="NCBI Taxonomy" id="2875709"/>
    <lineage>
        <taxon>Bacteria</taxon>
        <taxon>Bacillati</taxon>
        <taxon>Bacillota</taxon>
        <taxon>Bacilli</taxon>
        <taxon>Bacillales</taxon>
        <taxon>Bacillaceae</taxon>
        <taxon>Metabacillus</taxon>
    </lineage>
</organism>
<dbReference type="RefSeq" id="WP_224137481.1">
    <property type="nucleotide sequence ID" value="NZ_JAIQUM010000007.1"/>
</dbReference>